<sequence length="874" mass="97219">MASERPTHLPELDAFPDLNNLDDAAEALSLIVTTFLEDALQPLDALYTNLEPCRLLLARNDDLYTNLKESHVSRTFDAVRSHGALRRQRNSASISQLLEDFFPGLVKFIEEGGPKTWTLLPASEIILDENVKAHIASLGIPDVEGVPCVLLQDLGKFSEDAALAHRVNNIFVKGHHTFLVNTSGSGKTRLTFEGLCQHWGFYVAGAVDGSNNVGSGDLTQLLEVHIARQNSSFRKHPLPPASSTDVANNIKIAHQCLRRLLLCRLLVFSMFAEHVHTIGVTAAHKKMWLLAQTLMHTFGQKYDIFYSLLLKFADTEDLYICDHIAHLLGKLRKLFGDDFHLFFVIDEAQATLRYLSKAFLEEDGGSYPILREIIDGLDGEFRSDEVSFVTAGTRIPKSGFQNSRNVDCHRWCSDTGAFDDEGAHRAYLARFLPPSYLETKAGEAFVGLVWAWCRGRYRFTDTLLATLARDGFRSPHRLLNAYIYAGTGYRPEDIAELVQLENAKEHADIDIATIGCEALESPLCMTSVLALRNVLLHYSVTGRHPQAFGVDQIQLVDLAFGRFIDGNMAQIVVDEPIMLIAAAHWFFNHTHTDPPRASLLDILQLDPATTSQPFLMSLVIYLTHAFAEGHLVSKVLSFPHSTVPVWAKQKAKVVKLSRLQEEVQHTPADLSTGVLAAISQTSQDLVSWLEYEDVPPFCLPHADSTDLVCVLRLADGTFNRIVLRACATETILRDSALKEVLRGLKAENLFRRETGDSGEFDRALVAFHTLPPPLPRFHRLPVLRVIASFPAPTYLGTATNKKTPGVASLNLGLFKTLSATIPASAIFGKIVHVFIGEKRKRTVDSESTVESTGERTSKRQRVLPARRRSRRLAV</sequence>
<dbReference type="EMBL" id="JARKIB010000286">
    <property type="protein sequence ID" value="KAJ7716750.1"/>
    <property type="molecule type" value="Genomic_DNA"/>
</dbReference>
<evidence type="ECO:0000313" key="3">
    <source>
        <dbReference type="Proteomes" id="UP001215598"/>
    </source>
</evidence>
<comment type="caution">
    <text evidence="2">The sequence shown here is derived from an EMBL/GenBank/DDBJ whole genome shotgun (WGS) entry which is preliminary data.</text>
</comment>
<protein>
    <submittedName>
        <fullName evidence="2">Uncharacterized protein</fullName>
    </submittedName>
</protein>
<feature type="region of interest" description="Disordered" evidence="1">
    <location>
        <begin position="844"/>
        <end position="874"/>
    </location>
</feature>
<gene>
    <name evidence="2" type="ORF">B0H16DRAFT_1701204</name>
</gene>
<evidence type="ECO:0000313" key="2">
    <source>
        <dbReference type="EMBL" id="KAJ7716750.1"/>
    </source>
</evidence>
<dbReference type="Proteomes" id="UP001215598">
    <property type="component" value="Unassembled WGS sequence"/>
</dbReference>
<organism evidence="2 3">
    <name type="scientific">Mycena metata</name>
    <dbReference type="NCBI Taxonomy" id="1033252"/>
    <lineage>
        <taxon>Eukaryota</taxon>
        <taxon>Fungi</taxon>
        <taxon>Dikarya</taxon>
        <taxon>Basidiomycota</taxon>
        <taxon>Agaricomycotina</taxon>
        <taxon>Agaricomycetes</taxon>
        <taxon>Agaricomycetidae</taxon>
        <taxon>Agaricales</taxon>
        <taxon>Marasmiineae</taxon>
        <taxon>Mycenaceae</taxon>
        <taxon>Mycena</taxon>
    </lineage>
</organism>
<evidence type="ECO:0000256" key="1">
    <source>
        <dbReference type="SAM" id="MobiDB-lite"/>
    </source>
</evidence>
<accession>A0AAD7HB80</accession>
<reference evidence="2" key="1">
    <citation type="submission" date="2023-03" db="EMBL/GenBank/DDBJ databases">
        <title>Massive genome expansion in bonnet fungi (Mycena s.s.) driven by repeated elements and novel gene families across ecological guilds.</title>
        <authorList>
            <consortium name="Lawrence Berkeley National Laboratory"/>
            <person name="Harder C.B."/>
            <person name="Miyauchi S."/>
            <person name="Viragh M."/>
            <person name="Kuo A."/>
            <person name="Thoen E."/>
            <person name="Andreopoulos B."/>
            <person name="Lu D."/>
            <person name="Skrede I."/>
            <person name="Drula E."/>
            <person name="Henrissat B."/>
            <person name="Morin E."/>
            <person name="Kohler A."/>
            <person name="Barry K."/>
            <person name="LaButti K."/>
            <person name="Morin E."/>
            <person name="Salamov A."/>
            <person name="Lipzen A."/>
            <person name="Mereny Z."/>
            <person name="Hegedus B."/>
            <person name="Baldrian P."/>
            <person name="Stursova M."/>
            <person name="Weitz H."/>
            <person name="Taylor A."/>
            <person name="Grigoriev I.V."/>
            <person name="Nagy L.G."/>
            <person name="Martin F."/>
            <person name="Kauserud H."/>
        </authorList>
    </citation>
    <scope>NUCLEOTIDE SEQUENCE</scope>
    <source>
        <strain evidence="2">CBHHK182m</strain>
    </source>
</reference>
<name>A0AAD7HB80_9AGAR</name>
<feature type="compositionally biased region" description="Basic residues" evidence="1">
    <location>
        <begin position="858"/>
        <end position="874"/>
    </location>
</feature>
<keyword evidence="3" id="KW-1185">Reference proteome</keyword>
<proteinExistence type="predicted"/>
<dbReference type="AlphaFoldDB" id="A0AAD7HB80"/>